<sequence precursor="true">MSKLPGVMSIRFFMRQHLLTQFQPNRLQSAIKPHDQESRGPCGDVAQDRKRGATPSSIRGKCLHEIFAGMTLATKVCLLDAKRLDCVAWAKRTEALLAMRHWKGYPDQPRLLKLRLEYKP</sequence>
<evidence type="ECO:0000313" key="2">
    <source>
        <dbReference type="EMBL" id="TWU37340.1"/>
    </source>
</evidence>
<feature type="region of interest" description="Disordered" evidence="1">
    <location>
        <begin position="29"/>
        <end position="56"/>
    </location>
</feature>
<dbReference type="EMBL" id="SJPV01000005">
    <property type="protein sequence ID" value="TWU37340.1"/>
    <property type="molecule type" value="Genomic_DNA"/>
</dbReference>
<name>A0A5C6DKF6_9BACT</name>
<dbReference type="Proteomes" id="UP000319143">
    <property type="component" value="Unassembled WGS sequence"/>
</dbReference>
<comment type="caution">
    <text evidence="2">The sequence shown here is derived from an EMBL/GenBank/DDBJ whole genome shotgun (WGS) entry which is preliminary data.</text>
</comment>
<evidence type="ECO:0000313" key="3">
    <source>
        <dbReference type="Proteomes" id="UP000319143"/>
    </source>
</evidence>
<keyword evidence="3" id="KW-1185">Reference proteome</keyword>
<evidence type="ECO:0000256" key="1">
    <source>
        <dbReference type="SAM" id="MobiDB-lite"/>
    </source>
</evidence>
<reference evidence="2 3" key="1">
    <citation type="submission" date="2019-02" db="EMBL/GenBank/DDBJ databases">
        <title>Deep-cultivation of Planctomycetes and their phenomic and genomic characterization uncovers novel biology.</title>
        <authorList>
            <person name="Wiegand S."/>
            <person name="Jogler M."/>
            <person name="Boedeker C."/>
            <person name="Pinto D."/>
            <person name="Vollmers J."/>
            <person name="Rivas-Marin E."/>
            <person name="Kohn T."/>
            <person name="Peeters S.H."/>
            <person name="Heuer A."/>
            <person name="Rast P."/>
            <person name="Oberbeckmann S."/>
            <person name="Bunk B."/>
            <person name="Jeske O."/>
            <person name="Meyerdierks A."/>
            <person name="Storesund J.E."/>
            <person name="Kallscheuer N."/>
            <person name="Luecker S."/>
            <person name="Lage O.M."/>
            <person name="Pohl T."/>
            <person name="Merkel B.J."/>
            <person name="Hornburger P."/>
            <person name="Mueller R.-W."/>
            <person name="Bruemmer F."/>
            <person name="Labrenz M."/>
            <person name="Spormann A.M."/>
            <person name="Op Den Camp H."/>
            <person name="Overmann J."/>
            <person name="Amann R."/>
            <person name="Jetten M.S.M."/>
            <person name="Mascher T."/>
            <person name="Medema M.H."/>
            <person name="Devos D.P."/>
            <person name="Kaster A.-K."/>
            <person name="Ovreas L."/>
            <person name="Rohde M."/>
            <person name="Galperin M.Y."/>
            <person name="Jogler C."/>
        </authorList>
    </citation>
    <scope>NUCLEOTIDE SEQUENCE [LARGE SCALE GENOMIC DNA]</scope>
    <source>
        <strain evidence="2 3">Poly41</strain>
    </source>
</reference>
<organism evidence="2 3">
    <name type="scientific">Novipirellula artificiosorum</name>
    <dbReference type="NCBI Taxonomy" id="2528016"/>
    <lineage>
        <taxon>Bacteria</taxon>
        <taxon>Pseudomonadati</taxon>
        <taxon>Planctomycetota</taxon>
        <taxon>Planctomycetia</taxon>
        <taxon>Pirellulales</taxon>
        <taxon>Pirellulaceae</taxon>
        <taxon>Novipirellula</taxon>
    </lineage>
</organism>
<accession>A0A5C6DKF6</accession>
<gene>
    <name evidence="2" type="ORF">Poly41_34700</name>
</gene>
<dbReference type="AlphaFoldDB" id="A0A5C6DKF6"/>
<protein>
    <submittedName>
        <fullName evidence="2">Uncharacterized protein</fullName>
    </submittedName>
</protein>
<proteinExistence type="predicted"/>